<dbReference type="OrthoDB" id="538336at2759"/>
<keyword evidence="10" id="KW-0576">Peroxisome</keyword>
<dbReference type="Pfam" id="PF01756">
    <property type="entry name" value="ACOX"/>
    <property type="match status" value="1"/>
</dbReference>
<evidence type="ECO:0000256" key="10">
    <source>
        <dbReference type="ARBA" id="ARBA00023140"/>
    </source>
</evidence>
<feature type="binding site" evidence="13">
    <location>
        <position position="156"/>
    </location>
    <ligand>
        <name>FAD</name>
        <dbReference type="ChEBI" id="CHEBI:57692"/>
    </ligand>
</feature>
<evidence type="ECO:0000313" key="17">
    <source>
        <dbReference type="EMBL" id="CAB3239675.1"/>
    </source>
</evidence>
<comment type="cofactor">
    <cofactor evidence="1">
        <name>FAD</name>
        <dbReference type="ChEBI" id="CHEBI:57692"/>
    </cofactor>
</comment>
<dbReference type="GO" id="GO:0033540">
    <property type="term" value="P:fatty acid beta-oxidation using acyl-CoA oxidase"/>
    <property type="evidence" value="ECO:0007669"/>
    <property type="project" value="TreeGrafter"/>
</dbReference>
<dbReference type="Gene3D" id="1.10.540.10">
    <property type="entry name" value="Acyl-CoA dehydrogenase/oxidase, N-terminal domain"/>
    <property type="match status" value="1"/>
</dbReference>
<dbReference type="GO" id="GO:0071949">
    <property type="term" value="F:FAD binding"/>
    <property type="evidence" value="ECO:0007669"/>
    <property type="project" value="InterPro"/>
</dbReference>
<dbReference type="EMBL" id="CADEBC010000503">
    <property type="protein sequence ID" value="CAB3239675.1"/>
    <property type="molecule type" value="Genomic_DNA"/>
</dbReference>
<dbReference type="FunFam" id="1.20.140.10:FF:000005">
    <property type="entry name" value="Acyl-coenzyme A oxidase"/>
    <property type="match status" value="1"/>
</dbReference>
<dbReference type="InterPro" id="IPR029320">
    <property type="entry name" value="Acyl-CoA_ox_N"/>
</dbReference>
<dbReference type="InterPro" id="IPR037069">
    <property type="entry name" value="AcylCoA_DH/ox_N_sf"/>
</dbReference>
<sequence>MSQNKTIMEVNQELVKERAKCNFNVLEVTHILDGGEKNTLHRKKIESIALDEGAYKDPIPEEYLSPKEKYENAVRKSCLFCKIVKNALTEFTGLEHFSNFFVLRRTADAFFKEISPFLLHLGMFLPTILGQCTTEQQAYWLPRVLDIQIIGTYAQTELGHGTFIRGLETTATYDPETEEFVLHSPTLTSYKWWAGGLGKTVNYCIVVAQLYTKGVCHGTHLFIVQIRDEETHMPLPGIKVGEIGAKMGFNTADNGYLAFDHYRIPRQNMMMKNAQVLKDGTYVKPDSHGKLTYGTMVLVRVILVNEVAFNLAKACTIATRYSAVRRQSQPKPNEPEPQILDYTTQQHKLFICIATAHALQLASAWLWKTFNAVMSDMKKGNTDSLPELHALSSCLKALSTSDVTSLIEQCRYSCGGHGYMLCSGLPNIYSFVTATRTYEGDYTILLLQTARFLVKAYEQAEAGTPVTPTVLYLIEFVSGKRTPWDGSPEGIIKSFQEIAAGNISSCVKSIRNRMSSGLSFEDAWELTTIQLVGAAEAHCRAVISDTYKKEIARITASSSTNVKIVMEQLVNLYLHYWALNRTGDLLRYSSISGEDVANLQMKYEELLTLIRPNAVGLVDAFDLRDEILHSALGSYDGQVYKRLFAEALKSPLNQEPVNETFHKYLKPTMQGKL</sequence>
<keyword evidence="9" id="KW-0443">Lipid metabolism</keyword>
<reference evidence="17 18" key="1">
    <citation type="submission" date="2020-04" db="EMBL/GenBank/DDBJ databases">
        <authorList>
            <person name="Wallbank WR R."/>
            <person name="Pardo Diaz C."/>
            <person name="Kozak K."/>
            <person name="Martin S."/>
            <person name="Jiggins C."/>
            <person name="Moest M."/>
            <person name="Warren A I."/>
            <person name="Byers J.R.P. K."/>
            <person name="Montejo-Kovacevich G."/>
            <person name="Yen C E."/>
        </authorList>
    </citation>
    <scope>NUCLEOTIDE SEQUENCE [LARGE SCALE GENOMIC DNA]</scope>
</reference>
<evidence type="ECO:0000259" key="16">
    <source>
        <dbReference type="Pfam" id="PF22924"/>
    </source>
</evidence>
<feature type="binding site" evidence="13">
    <location>
        <position position="195"/>
    </location>
    <ligand>
        <name>FAD</name>
        <dbReference type="ChEBI" id="CHEBI:57692"/>
    </ligand>
</feature>
<evidence type="ECO:0000313" key="18">
    <source>
        <dbReference type="Proteomes" id="UP000494106"/>
    </source>
</evidence>
<dbReference type="PANTHER" id="PTHR10909">
    <property type="entry name" value="ELECTRON TRANSPORT OXIDOREDUCTASE"/>
    <property type="match status" value="1"/>
</dbReference>
<evidence type="ECO:0000256" key="8">
    <source>
        <dbReference type="ARBA" id="ARBA00023002"/>
    </source>
</evidence>
<evidence type="ECO:0000256" key="5">
    <source>
        <dbReference type="ARBA" id="ARBA00022630"/>
    </source>
</evidence>
<protein>
    <recommendedName>
        <fullName evidence="11">Acyl-coenzyme A oxidase</fullName>
    </recommendedName>
</protein>
<dbReference type="InterPro" id="IPR012258">
    <property type="entry name" value="Acyl-CoA_oxidase"/>
</dbReference>
<keyword evidence="6 11" id="KW-0274">FAD</keyword>
<evidence type="ECO:0000256" key="1">
    <source>
        <dbReference type="ARBA" id="ARBA00001974"/>
    </source>
</evidence>
<dbReference type="GO" id="GO:0005504">
    <property type="term" value="F:fatty acid binding"/>
    <property type="evidence" value="ECO:0007669"/>
    <property type="project" value="TreeGrafter"/>
</dbReference>
<accession>A0A8S0ZZP5</accession>
<gene>
    <name evidence="17" type="ORF">APLA_LOCUS7897</name>
</gene>
<dbReference type="InterPro" id="IPR036250">
    <property type="entry name" value="AcylCo_DH-like_C"/>
</dbReference>
<dbReference type="InterPro" id="IPR046373">
    <property type="entry name" value="Acyl-CoA_Oxase/DH_mid-dom_sf"/>
</dbReference>
<keyword evidence="18" id="KW-1185">Reference proteome</keyword>
<comment type="caution">
    <text evidence="17">The sequence shown here is derived from an EMBL/GenBank/DDBJ whole genome shotgun (WGS) entry which is preliminary data.</text>
</comment>
<dbReference type="Proteomes" id="UP000494106">
    <property type="component" value="Unassembled WGS sequence"/>
</dbReference>
<evidence type="ECO:0000256" key="9">
    <source>
        <dbReference type="ARBA" id="ARBA00023098"/>
    </source>
</evidence>
<dbReference type="Gene3D" id="1.20.140.10">
    <property type="entry name" value="Butyryl-CoA Dehydrogenase, subunit A, domain 3"/>
    <property type="match status" value="2"/>
</dbReference>
<feature type="active site" description="Proton acceptor" evidence="12">
    <location>
        <position position="439"/>
    </location>
</feature>
<feature type="domain" description="Acyl-CoA oxidase C-terminal" evidence="14">
    <location>
        <begin position="488"/>
        <end position="670"/>
    </location>
</feature>
<feature type="domain" description="Acyl-CoA oxidase C-alpha1" evidence="16">
    <location>
        <begin position="293"/>
        <end position="454"/>
    </location>
</feature>
<feature type="domain" description="Acyl-coenzyme A oxidase N-terminal" evidence="15">
    <location>
        <begin position="24"/>
        <end position="150"/>
    </location>
</feature>
<dbReference type="InterPro" id="IPR002655">
    <property type="entry name" value="Acyl-CoA_oxidase_C"/>
</dbReference>
<dbReference type="FunFam" id="1.20.140.10:FF:000013">
    <property type="entry name" value="Acyl-coenzyme A oxidase"/>
    <property type="match status" value="1"/>
</dbReference>
<dbReference type="Pfam" id="PF14749">
    <property type="entry name" value="Acyl-CoA_ox_N"/>
    <property type="match status" value="1"/>
</dbReference>
<dbReference type="Pfam" id="PF22924">
    <property type="entry name" value="ACOX_C_alpha1"/>
    <property type="match status" value="1"/>
</dbReference>
<evidence type="ECO:0000256" key="7">
    <source>
        <dbReference type="ARBA" id="ARBA00022832"/>
    </source>
</evidence>
<evidence type="ECO:0000256" key="11">
    <source>
        <dbReference type="PIRNR" id="PIRNR000168"/>
    </source>
</evidence>
<dbReference type="FunFam" id="2.40.110.10:FF:000003">
    <property type="entry name" value="Acyl-coenzyme A oxidase"/>
    <property type="match status" value="1"/>
</dbReference>
<comment type="pathway">
    <text evidence="3">Lipid metabolism; peroxisomal fatty acid beta-oxidation.</text>
</comment>
<comment type="similarity">
    <text evidence="4 11">Belongs to the acyl-CoA oxidase family.</text>
</comment>
<evidence type="ECO:0000256" key="12">
    <source>
        <dbReference type="PIRSR" id="PIRSR000168-1"/>
    </source>
</evidence>
<dbReference type="GO" id="GO:0005777">
    <property type="term" value="C:peroxisome"/>
    <property type="evidence" value="ECO:0007669"/>
    <property type="project" value="UniProtKB-SubCell"/>
</dbReference>
<evidence type="ECO:0000259" key="14">
    <source>
        <dbReference type="Pfam" id="PF01756"/>
    </source>
</evidence>
<dbReference type="SUPFAM" id="SSF47203">
    <property type="entry name" value="Acyl-CoA dehydrogenase C-terminal domain-like"/>
    <property type="match status" value="2"/>
</dbReference>
<evidence type="ECO:0000256" key="3">
    <source>
        <dbReference type="ARBA" id="ARBA00004846"/>
    </source>
</evidence>
<name>A0A8S0ZZP5_ARCPL</name>
<dbReference type="InterPro" id="IPR009100">
    <property type="entry name" value="AcylCoA_DH/oxidase_NM_dom_sf"/>
</dbReference>
<keyword evidence="8" id="KW-0560">Oxidoreductase</keyword>
<comment type="subcellular location">
    <subcellularLocation>
        <location evidence="2">Peroxisome</location>
    </subcellularLocation>
</comment>
<evidence type="ECO:0000256" key="13">
    <source>
        <dbReference type="PIRSR" id="PIRSR000168-2"/>
    </source>
</evidence>
<dbReference type="PANTHER" id="PTHR10909:SF250">
    <property type="entry name" value="PEROXISOMAL ACYL-COENZYME A OXIDASE 1"/>
    <property type="match status" value="1"/>
</dbReference>
<evidence type="ECO:0000256" key="6">
    <source>
        <dbReference type="ARBA" id="ARBA00022827"/>
    </source>
</evidence>
<dbReference type="PIRSF" id="PIRSF000168">
    <property type="entry name" value="Acyl-CoA_oxidase"/>
    <property type="match status" value="1"/>
</dbReference>
<dbReference type="GO" id="GO:0055088">
    <property type="term" value="P:lipid homeostasis"/>
    <property type="evidence" value="ECO:0007669"/>
    <property type="project" value="TreeGrafter"/>
</dbReference>
<evidence type="ECO:0000256" key="2">
    <source>
        <dbReference type="ARBA" id="ARBA00004275"/>
    </source>
</evidence>
<dbReference type="InterPro" id="IPR055060">
    <property type="entry name" value="ACOX_C_alpha1"/>
</dbReference>
<dbReference type="GO" id="GO:0003997">
    <property type="term" value="F:acyl-CoA oxidase activity"/>
    <property type="evidence" value="ECO:0007669"/>
    <property type="project" value="InterPro"/>
</dbReference>
<keyword evidence="7" id="KW-0276">Fatty acid metabolism</keyword>
<evidence type="ECO:0000259" key="15">
    <source>
        <dbReference type="Pfam" id="PF14749"/>
    </source>
</evidence>
<evidence type="ECO:0000256" key="4">
    <source>
        <dbReference type="ARBA" id="ARBA00006288"/>
    </source>
</evidence>
<dbReference type="Gene3D" id="2.40.110.10">
    <property type="entry name" value="Butyryl-CoA Dehydrogenase, subunit A, domain 2"/>
    <property type="match status" value="1"/>
</dbReference>
<keyword evidence="5 11" id="KW-0285">Flavoprotein</keyword>
<proteinExistence type="inferred from homology"/>
<dbReference type="SUPFAM" id="SSF56645">
    <property type="entry name" value="Acyl-CoA dehydrogenase NM domain-like"/>
    <property type="match status" value="1"/>
</dbReference>
<dbReference type="AlphaFoldDB" id="A0A8S0ZZP5"/>
<organism evidence="17 18">
    <name type="scientific">Arctia plantaginis</name>
    <name type="common">Wood tiger moth</name>
    <name type="synonym">Phalaena plantaginis</name>
    <dbReference type="NCBI Taxonomy" id="874455"/>
    <lineage>
        <taxon>Eukaryota</taxon>
        <taxon>Metazoa</taxon>
        <taxon>Ecdysozoa</taxon>
        <taxon>Arthropoda</taxon>
        <taxon>Hexapoda</taxon>
        <taxon>Insecta</taxon>
        <taxon>Pterygota</taxon>
        <taxon>Neoptera</taxon>
        <taxon>Endopterygota</taxon>
        <taxon>Lepidoptera</taxon>
        <taxon>Glossata</taxon>
        <taxon>Ditrysia</taxon>
        <taxon>Noctuoidea</taxon>
        <taxon>Erebidae</taxon>
        <taxon>Arctiinae</taxon>
        <taxon>Arctia</taxon>
    </lineage>
</organism>